<dbReference type="RefSeq" id="WP_422664855.1">
    <property type="nucleotide sequence ID" value="NZ_BAAABN010000077.1"/>
</dbReference>
<protein>
    <submittedName>
        <fullName evidence="1">Uncharacterized protein</fullName>
    </submittedName>
</protein>
<dbReference type="Proteomes" id="UP000334990">
    <property type="component" value="Unassembled WGS sequence"/>
</dbReference>
<comment type="caution">
    <text evidence="1">The sequence shown here is derived from an EMBL/GenBank/DDBJ whole genome shotgun (WGS) entry which is preliminary data.</text>
</comment>
<organism evidence="1 2">
    <name type="scientific">Acrocarpospora corrugata</name>
    <dbReference type="NCBI Taxonomy" id="35763"/>
    <lineage>
        <taxon>Bacteria</taxon>
        <taxon>Bacillati</taxon>
        <taxon>Actinomycetota</taxon>
        <taxon>Actinomycetes</taxon>
        <taxon>Streptosporangiales</taxon>
        <taxon>Streptosporangiaceae</taxon>
        <taxon>Acrocarpospora</taxon>
    </lineage>
</organism>
<dbReference type="EMBL" id="BLAD01000092">
    <property type="protein sequence ID" value="GES05031.1"/>
    <property type="molecule type" value="Genomic_DNA"/>
</dbReference>
<evidence type="ECO:0000313" key="1">
    <source>
        <dbReference type="EMBL" id="GES05031.1"/>
    </source>
</evidence>
<gene>
    <name evidence="1" type="ORF">Acor_70990</name>
</gene>
<name>A0A5M3WD69_9ACTN</name>
<evidence type="ECO:0000313" key="2">
    <source>
        <dbReference type="Proteomes" id="UP000334990"/>
    </source>
</evidence>
<proteinExistence type="predicted"/>
<reference evidence="1 2" key="1">
    <citation type="submission" date="2019-10" db="EMBL/GenBank/DDBJ databases">
        <title>Whole genome shotgun sequence of Acrocarpospora corrugata NBRC 13972.</title>
        <authorList>
            <person name="Ichikawa N."/>
            <person name="Kimura A."/>
            <person name="Kitahashi Y."/>
            <person name="Komaki H."/>
            <person name="Oguchi A."/>
        </authorList>
    </citation>
    <scope>NUCLEOTIDE SEQUENCE [LARGE SCALE GENOMIC DNA]</scope>
    <source>
        <strain evidence="1 2">NBRC 13972</strain>
    </source>
</reference>
<keyword evidence="2" id="KW-1185">Reference proteome</keyword>
<dbReference type="AlphaFoldDB" id="A0A5M3WD69"/>
<sequence length="64" mass="7176">MADLITRYQSLGAHFHPPAEAGHQTAAAARQMWQDNPTELAARLPWPPDRLIALVEYINRATQP</sequence>
<accession>A0A5M3WD69</accession>